<evidence type="ECO:0000313" key="17">
    <source>
        <dbReference type="Proteomes" id="UP001230051"/>
    </source>
</evidence>
<organism evidence="16 17">
    <name type="scientific">Acipenser oxyrinchus oxyrinchus</name>
    <dbReference type="NCBI Taxonomy" id="40147"/>
    <lineage>
        <taxon>Eukaryota</taxon>
        <taxon>Metazoa</taxon>
        <taxon>Chordata</taxon>
        <taxon>Craniata</taxon>
        <taxon>Vertebrata</taxon>
        <taxon>Euteleostomi</taxon>
        <taxon>Actinopterygii</taxon>
        <taxon>Chondrostei</taxon>
        <taxon>Acipenseriformes</taxon>
        <taxon>Acipenseridae</taxon>
        <taxon>Acipenser</taxon>
    </lineage>
</organism>
<evidence type="ECO:0000256" key="6">
    <source>
        <dbReference type="ARBA" id="ARBA00022824"/>
    </source>
</evidence>
<sequence length="998" mass="111496">MDSRGYQWHDPRQPQIPSYYSQRPPSQSDYPYRPNTRDGYHSNNRPPPMPGTQGDMYHPNPDPRAGHWAQSGPGEGYPVSSPPHRPDLQPAYMSTPLSRPGYHTEKPLGRSHSRQGYDYPSQNYPARDPREDYGYYDYGNQRGQHQYRDAEQWNPINPHQDYWNQGPYQDRRYEQERIHDIYSEPHPDRYNEHAGSYQYDYNSEKNYSGGHAEETGGDHGELPLYGSGCLADAKASGLSSSGYELSQYIDSTDQSHHPPQNHWSPVQTESAVIPALGAPLKFPLPHVRVSFCPGGQLVRVSPNLPSQGEPALIEIHSLEVILVDTQEQEEMRAFPGPLVREDLHKVDAITFSQHRAEACWKEESLRDKPSAALLWNLLVLLCRQNGRIVGSDIAELLMKDSKNPGHCEEGTGSLIDLTEETTPLGNSMDTPDLLTGETSRSAESPAQALHKYTTLLLSGRKKEALEAAMRSGLWGHALFLASKMDNRAYTTVLNRFTGSLAVSDPLQTLFQLLSGRIPAVATCCGDEKWGDWRPHLSVILSNQTGDPGLNQKALITTGDTLAAKGLTDAAHFCYLMGRVHFGVYTVQSEKLVLLGSNHSLPFRKFARTSAIQRTEVFEYCQQLGKPTFCIPSFQVYKLIYACRLLDYGLASQAFHYCEVIGNAILKLDACSEVLLGELIKLAERLKLSDPQVHESPEEQQTIEPDWLKQLRVRHRQLQMGDDSYIEKYQQLVPITSIQHTENGPATAGQTINKQEFLLPTVASELQEQWPAVVHPPNPLPVTSEQQTYQPSLPQQSTAPPQTVIEQGESIPAVPTQAGGQAYPFQFTTDHTPQYLAQGSGMEGFPMETESAYGMNSIPGDYTSKEEESQSEFSQPKPADQEGEEEQAKIQTDKGSRFGWFGWFRSKPENHPQSQASNKEELNETDPVVKQPNSTSAPPPTMIQAPTKGVNPFSRKAGKYISSGMYCFSHYLIIYSLHDSRPVPGIGPPTLTEVSDHSL</sequence>
<evidence type="ECO:0000256" key="1">
    <source>
        <dbReference type="ARBA" id="ARBA00004395"/>
    </source>
</evidence>
<evidence type="ECO:0000259" key="14">
    <source>
        <dbReference type="Pfam" id="PF12931"/>
    </source>
</evidence>
<dbReference type="GO" id="GO:0070971">
    <property type="term" value="C:endoplasmic reticulum exit site"/>
    <property type="evidence" value="ECO:0007669"/>
    <property type="project" value="UniProtKB-ARBA"/>
</dbReference>
<keyword evidence="8 12" id="KW-0653">Protein transport</keyword>
<evidence type="ECO:0000256" key="5">
    <source>
        <dbReference type="ARBA" id="ARBA00022593"/>
    </source>
</evidence>
<keyword evidence="10 12" id="KW-0472">Membrane</keyword>
<feature type="compositionally biased region" description="Basic and acidic residues" evidence="13">
    <location>
        <begin position="1"/>
        <end position="12"/>
    </location>
</feature>
<comment type="caution">
    <text evidence="16">The sequence shown here is derived from an EMBL/GenBank/DDBJ whole genome shotgun (WGS) entry which is preliminary data.</text>
</comment>
<evidence type="ECO:0000256" key="3">
    <source>
        <dbReference type="ARBA" id="ARBA00005927"/>
    </source>
</evidence>
<dbReference type="GO" id="GO:0015031">
    <property type="term" value="P:protein transport"/>
    <property type="evidence" value="ECO:0007669"/>
    <property type="project" value="UniProtKB-KW"/>
</dbReference>
<dbReference type="EMBL" id="JAGXEW010000012">
    <property type="protein sequence ID" value="KAK1165179.1"/>
    <property type="molecule type" value="Genomic_DNA"/>
</dbReference>
<evidence type="ECO:0000256" key="11">
    <source>
        <dbReference type="ARBA" id="ARBA00045648"/>
    </source>
</evidence>
<dbReference type="Pfam" id="PF12932">
    <property type="entry name" value="Sec16"/>
    <property type="match status" value="1"/>
</dbReference>
<evidence type="ECO:0000256" key="10">
    <source>
        <dbReference type="ARBA" id="ARBA00023136"/>
    </source>
</evidence>
<comment type="function">
    <text evidence="11">Plays a role in the organization of the endoplasmic reticulum exit sites (ERES), also known as transitional endoplasmic reticulum (tER). Required for secretory cargo traffic from the endoplasmic reticulum to the Golgi apparatus. Involved in peroxisome biogenesis. Regulates the transport of peroxisomal biogenesis factors PEX3 and PEX16 from the ER to peroxisomes.</text>
</comment>
<dbReference type="GO" id="GO:0016192">
    <property type="term" value="P:vesicle-mediated transport"/>
    <property type="evidence" value="ECO:0007669"/>
    <property type="project" value="UniProtKB-KW"/>
</dbReference>
<evidence type="ECO:0000256" key="8">
    <source>
        <dbReference type="ARBA" id="ARBA00022927"/>
    </source>
</evidence>
<dbReference type="GO" id="GO:0007031">
    <property type="term" value="P:peroxisome organization"/>
    <property type="evidence" value="ECO:0007669"/>
    <property type="project" value="UniProtKB-KW"/>
</dbReference>
<keyword evidence="6 12" id="KW-0256">Endoplasmic reticulum</keyword>
<evidence type="ECO:0000259" key="15">
    <source>
        <dbReference type="Pfam" id="PF12932"/>
    </source>
</evidence>
<dbReference type="AlphaFoldDB" id="A0AAD8D8B7"/>
<protein>
    <recommendedName>
        <fullName evidence="12">Protein transport protein sec16</fullName>
    </recommendedName>
</protein>
<feature type="domain" description="Sec16 central conserved" evidence="15">
    <location>
        <begin position="289"/>
        <end position="386"/>
    </location>
</feature>
<evidence type="ECO:0000256" key="13">
    <source>
        <dbReference type="SAM" id="MobiDB-lite"/>
    </source>
</evidence>
<evidence type="ECO:0000256" key="7">
    <source>
        <dbReference type="ARBA" id="ARBA00022892"/>
    </source>
</evidence>
<dbReference type="InterPro" id="IPR024298">
    <property type="entry name" value="Sec16_Sec23-bd"/>
</dbReference>
<dbReference type="InterPro" id="IPR024340">
    <property type="entry name" value="Sec16_CCD"/>
</dbReference>
<dbReference type="Gene3D" id="1.25.40.1030">
    <property type="match status" value="1"/>
</dbReference>
<name>A0AAD8D8B7_ACIOX</name>
<comment type="subcellular location">
    <subcellularLocation>
        <location evidence="2">Endoplasmic reticulum membrane</location>
        <topology evidence="2">Peripheral membrane protein</topology>
    </subcellularLocation>
    <subcellularLocation>
        <location evidence="1">Golgi apparatus membrane</location>
        <topology evidence="1">Peripheral membrane protein</topology>
    </subcellularLocation>
</comment>
<evidence type="ECO:0000256" key="2">
    <source>
        <dbReference type="ARBA" id="ARBA00004406"/>
    </source>
</evidence>
<dbReference type="Pfam" id="PF12931">
    <property type="entry name" value="TPR_Sec16"/>
    <property type="match status" value="1"/>
</dbReference>
<dbReference type="GO" id="GO:0000139">
    <property type="term" value="C:Golgi membrane"/>
    <property type="evidence" value="ECO:0007669"/>
    <property type="project" value="UniProtKB-SubCell"/>
</dbReference>
<feature type="region of interest" description="Disordered" evidence="13">
    <location>
        <begin position="775"/>
        <end position="801"/>
    </location>
</feature>
<feature type="region of interest" description="Disordered" evidence="13">
    <location>
        <begin position="833"/>
        <end position="949"/>
    </location>
</feature>
<keyword evidence="4 12" id="KW-0813">Transport</keyword>
<feature type="compositionally biased region" description="Basic and acidic residues" evidence="13">
    <location>
        <begin position="885"/>
        <end position="895"/>
    </location>
</feature>
<dbReference type="PANTHER" id="PTHR13402:SF11">
    <property type="entry name" value="PROTEIN TRANSPORT PROTEIN SEC16B"/>
    <property type="match status" value="1"/>
</dbReference>
<evidence type="ECO:0000313" key="16">
    <source>
        <dbReference type="EMBL" id="KAK1165179.1"/>
    </source>
</evidence>
<dbReference type="GO" id="GO:0012507">
    <property type="term" value="C:ER to Golgi transport vesicle membrane"/>
    <property type="evidence" value="ECO:0007669"/>
    <property type="project" value="TreeGrafter"/>
</dbReference>
<accession>A0AAD8D8B7</accession>
<feature type="region of interest" description="Disordered" evidence="13">
    <location>
        <begin position="1"/>
        <end position="140"/>
    </location>
</feature>
<gene>
    <name evidence="16" type="primary">Sec16b</name>
    <name evidence="16" type="ORF">AOXY_G13651</name>
</gene>
<dbReference type="GO" id="GO:0005789">
    <property type="term" value="C:endoplasmic reticulum membrane"/>
    <property type="evidence" value="ECO:0007669"/>
    <property type="project" value="UniProtKB-SubCell"/>
</dbReference>
<feature type="domain" description="Sec16 Sec23-binding" evidence="14">
    <location>
        <begin position="454"/>
        <end position="688"/>
    </location>
</feature>
<evidence type="ECO:0000256" key="12">
    <source>
        <dbReference type="RuleBase" id="RU364101"/>
    </source>
</evidence>
<keyword evidence="9 12" id="KW-0333">Golgi apparatus</keyword>
<dbReference type="GO" id="GO:0007030">
    <property type="term" value="P:Golgi organization"/>
    <property type="evidence" value="ECO:0007669"/>
    <property type="project" value="TreeGrafter"/>
</dbReference>
<evidence type="ECO:0000256" key="4">
    <source>
        <dbReference type="ARBA" id="ARBA00022448"/>
    </source>
</evidence>
<feature type="compositionally biased region" description="Polar residues" evidence="13">
    <location>
        <begin position="780"/>
        <end position="801"/>
    </location>
</feature>
<proteinExistence type="inferred from homology"/>
<dbReference type="PANTHER" id="PTHR13402">
    <property type="entry name" value="RGPR-RELATED"/>
    <property type="match status" value="1"/>
</dbReference>
<keyword evidence="7 12" id="KW-0931">ER-Golgi transport</keyword>
<dbReference type="GO" id="GO:0070973">
    <property type="term" value="P:protein localization to endoplasmic reticulum exit site"/>
    <property type="evidence" value="ECO:0007669"/>
    <property type="project" value="TreeGrafter"/>
</dbReference>
<reference evidence="16" key="1">
    <citation type="submission" date="2022-02" db="EMBL/GenBank/DDBJ databases">
        <title>Atlantic sturgeon de novo genome assembly.</title>
        <authorList>
            <person name="Stock M."/>
            <person name="Klopp C."/>
            <person name="Guiguen Y."/>
            <person name="Cabau C."/>
            <person name="Parinello H."/>
            <person name="Santidrian Yebra-Pimentel E."/>
            <person name="Kuhl H."/>
            <person name="Dirks R.P."/>
            <person name="Guessner J."/>
            <person name="Wuertz S."/>
            <person name="Du K."/>
            <person name="Schartl M."/>
        </authorList>
    </citation>
    <scope>NUCLEOTIDE SEQUENCE</scope>
    <source>
        <strain evidence="16">STURGEONOMICS-FGT-2020</strain>
        <tissue evidence="16">Whole blood</tissue>
    </source>
</reference>
<evidence type="ECO:0000256" key="9">
    <source>
        <dbReference type="ARBA" id="ARBA00023034"/>
    </source>
</evidence>
<comment type="subunit">
    <text evidence="12">SEC16A and SEC16B are each present in multiple copies in a heteromeric complex.</text>
</comment>
<keyword evidence="5" id="KW-0962">Peroxisome biogenesis</keyword>
<keyword evidence="17" id="KW-1185">Reference proteome</keyword>
<dbReference type="CDD" id="cd09233">
    <property type="entry name" value="ACE1-Sec16-like"/>
    <property type="match status" value="1"/>
</dbReference>
<feature type="compositionally biased region" description="Low complexity" evidence="13">
    <location>
        <begin position="13"/>
        <end position="32"/>
    </location>
</feature>
<dbReference type="Proteomes" id="UP001230051">
    <property type="component" value="Unassembled WGS sequence"/>
</dbReference>
<comment type="similarity">
    <text evidence="3 12">Belongs to the SEC16 family.</text>
</comment>